<feature type="compositionally biased region" description="Low complexity" evidence="1">
    <location>
        <begin position="267"/>
        <end position="279"/>
    </location>
</feature>
<reference evidence="2 3" key="1">
    <citation type="submission" date="2020-06" db="EMBL/GenBank/DDBJ databases">
        <title>Transcriptomic and genomic resources for Thalictrum thalictroides and T. hernandezii: Facilitating candidate gene discovery in an emerging model plant lineage.</title>
        <authorList>
            <person name="Arias T."/>
            <person name="Riano-Pachon D.M."/>
            <person name="Di Stilio V.S."/>
        </authorList>
    </citation>
    <scope>NUCLEOTIDE SEQUENCE [LARGE SCALE GENOMIC DNA]</scope>
    <source>
        <strain evidence="3">cv. WT478/WT964</strain>
        <tissue evidence="2">Leaves</tissue>
    </source>
</reference>
<dbReference type="AlphaFoldDB" id="A0A7J6WGQ7"/>
<evidence type="ECO:0000313" key="2">
    <source>
        <dbReference type="EMBL" id="KAF5196511.1"/>
    </source>
</evidence>
<gene>
    <name evidence="2" type="ORF">FRX31_013904</name>
</gene>
<keyword evidence="3" id="KW-1185">Reference proteome</keyword>
<feature type="region of interest" description="Disordered" evidence="1">
    <location>
        <begin position="112"/>
        <end position="132"/>
    </location>
</feature>
<feature type="region of interest" description="Disordered" evidence="1">
    <location>
        <begin position="204"/>
        <end position="298"/>
    </location>
</feature>
<name>A0A7J6WGQ7_THATH</name>
<dbReference type="OrthoDB" id="616442at2759"/>
<protein>
    <submittedName>
        <fullName evidence="2">Uncharacterized protein</fullName>
    </submittedName>
</protein>
<dbReference type="Proteomes" id="UP000554482">
    <property type="component" value="Unassembled WGS sequence"/>
</dbReference>
<accession>A0A7J6WGQ7</accession>
<organism evidence="2 3">
    <name type="scientific">Thalictrum thalictroides</name>
    <name type="common">Rue-anemone</name>
    <name type="synonym">Anemone thalictroides</name>
    <dbReference type="NCBI Taxonomy" id="46969"/>
    <lineage>
        <taxon>Eukaryota</taxon>
        <taxon>Viridiplantae</taxon>
        <taxon>Streptophyta</taxon>
        <taxon>Embryophyta</taxon>
        <taxon>Tracheophyta</taxon>
        <taxon>Spermatophyta</taxon>
        <taxon>Magnoliopsida</taxon>
        <taxon>Ranunculales</taxon>
        <taxon>Ranunculaceae</taxon>
        <taxon>Thalictroideae</taxon>
        <taxon>Thalictrum</taxon>
    </lineage>
</organism>
<proteinExistence type="predicted"/>
<sequence length="346" mass="38732">MNGGPLSSKKEETLPMTKSPLTLFIVMEPEVLLVADGVGKVTVSSSAHAGLSRSKLEYQPNPYRGLSKDALKNELRKYVKRERYWQGMLKSLEVEMENVIRKQEEYRERCLEDGPDAAERRPGSGFPTGRGAGYGHLEAHHDPQATPARPGKATRLGVRGSIVPAASRTEYSSFLKAGISALESYTGNNERGFTRGFPFITSFTTREPRPHQSKWWNAPLSKRGASAPLSKRYDSDGSRGDSGRNQSWICGKAEPPEVPDGGGSVTASSSAQPAAEPAQHPTNPYQDLSKEERKEQLRKTVKQLRYWRGKLESSEVDMRMALRKDEEYRNQKLEHLRKMEESGYFE</sequence>
<feature type="compositionally biased region" description="Basic and acidic residues" evidence="1">
    <location>
        <begin position="288"/>
        <end position="298"/>
    </location>
</feature>
<dbReference type="PANTHER" id="PTHR48161">
    <property type="entry name" value="BNACNNG12870D PROTEIN"/>
    <property type="match status" value="1"/>
</dbReference>
<dbReference type="EMBL" id="JABWDY010015901">
    <property type="protein sequence ID" value="KAF5196511.1"/>
    <property type="molecule type" value="Genomic_DNA"/>
</dbReference>
<dbReference type="PANTHER" id="PTHR48161:SF1">
    <property type="entry name" value="(RAPE) HYPOTHETICAL PROTEIN"/>
    <property type="match status" value="1"/>
</dbReference>
<evidence type="ECO:0000256" key="1">
    <source>
        <dbReference type="SAM" id="MobiDB-lite"/>
    </source>
</evidence>
<evidence type="ECO:0000313" key="3">
    <source>
        <dbReference type="Proteomes" id="UP000554482"/>
    </source>
</evidence>
<feature type="compositionally biased region" description="Basic and acidic residues" evidence="1">
    <location>
        <begin position="112"/>
        <end position="122"/>
    </location>
</feature>
<feature type="compositionally biased region" description="Basic and acidic residues" evidence="1">
    <location>
        <begin position="231"/>
        <end position="242"/>
    </location>
</feature>
<comment type="caution">
    <text evidence="2">The sequence shown here is derived from an EMBL/GenBank/DDBJ whole genome shotgun (WGS) entry which is preliminary data.</text>
</comment>